<dbReference type="InterPro" id="IPR016130">
    <property type="entry name" value="Tyr_Pase_AS"/>
</dbReference>
<evidence type="ECO:0000256" key="7">
    <source>
        <dbReference type="RuleBase" id="RU366038"/>
    </source>
</evidence>
<dbReference type="InterPro" id="IPR020405">
    <property type="entry name" value="Atypical_DUSP_subfamA"/>
</dbReference>
<dbReference type="SMART" id="SM00195">
    <property type="entry name" value="DSPc"/>
    <property type="match status" value="1"/>
</dbReference>
<dbReference type="WBParaSite" id="PSAMB.scaffold314size57232.g4574.t1">
    <property type="protein sequence ID" value="PSAMB.scaffold314size57232.g4574.t1"/>
    <property type="gene ID" value="PSAMB.scaffold314size57232.g4574"/>
</dbReference>
<dbReference type="GO" id="GO:0005737">
    <property type="term" value="C:cytoplasm"/>
    <property type="evidence" value="ECO:0007669"/>
    <property type="project" value="TreeGrafter"/>
</dbReference>
<dbReference type="GO" id="GO:0004725">
    <property type="term" value="F:protein tyrosine phosphatase activity"/>
    <property type="evidence" value="ECO:0007669"/>
    <property type="project" value="UniProtKB-EC"/>
</dbReference>
<dbReference type="PROSITE" id="PS50054">
    <property type="entry name" value="TYR_PHOSPHATASE_DUAL"/>
    <property type="match status" value="1"/>
</dbReference>
<dbReference type="Gene3D" id="3.90.190.10">
    <property type="entry name" value="Protein tyrosine phosphatase superfamily"/>
    <property type="match status" value="1"/>
</dbReference>
<dbReference type="PRINTS" id="PR01909">
    <property type="entry name" value="ADSPHPHTASEA"/>
</dbReference>
<keyword evidence="2 7" id="KW-0378">Hydrolase</keyword>
<dbReference type="PROSITE" id="PS50056">
    <property type="entry name" value="TYR_PHOSPHATASE_2"/>
    <property type="match status" value="1"/>
</dbReference>
<feature type="domain" description="Tyrosine specific protein phosphatases" evidence="9">
    <location>
        <begin position="119"/>
        <end position="176"/>
    </location>
</feature>
<dbReference type="SUPFAM" id="SSF52799">
    <property type="entry name" value="(Phosphotyrosine protein) phosphatases II"/>
    <property type="match status" value="1"/>
</dbReference>
<name>A0A914W4G6_9BILA</name>
<evidence type="ECO:0000259" key="9">
    <source>
        <dbReference type="PROSITE" id="PS50056"/>
    </source>
</evidence>
<feature type="domain" description="Tyrosine-protein phosphatase" evidence="8">
    <location>
        <begin position="48"/>
        <end position="197"/>
    </location>
</feature>
<dbReference type="InterPro" id="IPR000340">
    <property type="entry name" value="Dual-sp_phosphatase_cat-dom"/>
</dbReference>
<evidence type="ECO:0000259" key="8">
    <source>
        <dbReference type="PROSITE" id="PS50054"/>
    </source>
</evidence>
<evidence type="ECO:0000256" key="3">
    <source>
        <dbReference type="ARBA" id="ARBA00022912"/>
    </source>
</evidence>
<comment type="similarity">
    <text evidence="1 7">Belongs to the protein-tyrosine phosphatase family. Non-receptor class dual specificity subfamily.</text>
</comment>
<dbReference type="InterPro" id="IPR029021">
    <property type="entry name" value="Prot-tyrosine_phosphatase-like"/>
</dbReference>
<evidence type="ECO:0000256" key="2">
    <source>
        <dbReference type="ARBA" id="ARBA00022801"/>
    </source>
</evidence>
<accession>A0A914W4G6</accession>
<evidence type="ECO:0000256" key="6">
    <source>
        <dbReference type="PIRSR" id="PIRSR620405-1"/>
    </source>
</evidence>
<dbReference type="InterPro" id="IPR000387">
    <property type="entry name" value="Tyr_Pase_dom"/>
</dbReference>
<organism evidence="10 11">
    <name type="scientific">Plectus sambesii</name>
    <dbReference type="NCBI Taxonomy" id="2011161"/>
    <lineage>
        <taxon>Eukaryota</taxon>
        <taxon>Metazoa</taxon>
        <taxon>Ecdysozoa</taxon>
        <taxon>Nematoda</taxon>
        <taxon>Chromadorea</taxon>
        <taxon>Plectida</taxon>
        <taxon>Plectina</taxon>
        <taxon>Plectoidea</taxon>
        <taxon>Plectidae</taxon>
        <taxon>Plectus</taxon>
    </lineage>
</organism>
<feature type="active site" description="Phosphocysteine intermediate" evidence="6">
    <location>
        <position position="142"/>
    </location>
</feature>
<comment type="catalytic activity">
    <reaction evidence="4 7">
        <text>O-phospho-L-seryl-[protein] + H2O = L-seryl-[protein] + phosphate</text>
        <dbReference type="Rhea" id="RHEA:20629"/>
        <dbReference type="Rhea" id="RHEA-COMP:9863"/>
        <dbReference type="Rhea" id="RHEA-COMP:11604"/>
        <dbReference type="ChEBI" id="CHEBI:15377"/>
        <dbReference type="ChEBI" id="CHEBI:29999"/>
        <dbReference type="ChEBI" id="CHEBI:43474"/>
        <dbReference type="ChEBI" id="CHEBI:83421"/>
        <dbReference type="EC" id="3.1.3.16"/>
    </reaction>
</comment>
<dbReference type="EC" id="3.1.3.16" evidence="7"/>
<dbReference type="PRINTS" id="PR01908">
    <property type="entry name" value="ADSPHPHTASE"/>
</dbReference>
<evidence type="ECO:0000313" key="10">
    <source>
        <dbReference type="Proteomes" id="UP000887566"/>
    </source>
</evidence>
<comment type="catalytic activity">
    <reaction evidence="7">
        <text>O-phospho-L-tyrosyl-[protein] + H2O = L-tyrosyl-[protein] + phosphate</text>
        <dbReference type="Rhea" id="RHEA:10684"/>
        <dbReference type="Rhea" id="RHEA-COMP:10136"/>
        <dbReference type="Rhea" id="RHEA-COMP:20101"/>
        <dbReference type="ChEBI" id="CHEBI:15377"/>
        <dbReference type="ChEBI" id="CHEBI:43474"/>
        <dbReference type="ChEBI" id="CHEBI:46858"/>
        <dbReference type="ChEBI" id="CHEBI:61978"/>
        <dbReference type="EC" id="3.1.3.48"/>
    </reaction>
</comment>
<proteinExistence type="inferred from homology"/>
<dbReference type="GO" id="GO:0033549">
    <property type="term" value="F:MAP kinase phosphatase activity"/>
    <property type="evidence" value="ECO:0007669"/>
    <property type="project" value="TreeGrafter"/>
</dbReference>
<dbReference type="AlphaFoldDB" id="A0A914W4G6"/>
<dbReference type="GO" id="GO:0008138">
    <property type="term" value="F:protein tyrosine/serine/threonine phosphatase activity"/>
    <property type="evidence" value="ECO:0007669"/>
    <property type="project" value="UniProtKB-UniRule"/>
</dbReference>
<comment type="catalytic activity">
    <reaction evidence="5 7">
        <text>O-phospho-L-threonyl-[protein] + H2O = L-threonyl-[protein] + phosphate</text>
        <dbReference type="Rhea" id="RHEA:47004"/>
        <dbReference type="Rhea" id="RHEA-COMP:11060"/>
        <dbReference type="Rhea" id="RHEA-COMP:11605"/>
        <dbReference type="ChEBI" id="CHEBI:15377"/>
        <dbReference type="ChEBI" id="CHEBI:30013"/>
        <dbReference type="ChEBI" id="CHEBI:43474"/>
        <dbReference type="ChEBI" id="CHEBI:61977"/>
        <dbReference type="EC" id="3.1.3.16"/>
    </reaction>
</comment>
<keyword evidence="3 7" id="KW-0904">Protein phosphatase</keyword>
<dbReference type="Proteomes" id="UP000887566">
    <property type="component" value="Unplaced"/>
</dbReference>
<dbReference type="PROSITE" id="PS00383">
    <property type="entry name" value="TYR_PHOSPHATASE_1"/>
    <property type="match status" value="1"/>
</dbReference>
<keyword evidence="10" id="KW-1185">Reference proteome</keyword>
<evidence type="ECO:0000313" key="11">
    <source>
        <dbReference type="WBParaSite" id="PSAMB.scaffold314size57232.g4574.t1"/>
    </source>
</evidence>
<dbReference type="GO" id="GO:0004722">
    <property type="term" value="F:protein serine/threonine phosphatase activity"/>
    <property type="evidence" value="ECO:0007669"/>
    <property type="project" value="UniProtKB-EC"/>
</dbReference>
<dbReference type="Pfam" id="PF00782">
    <property type="entry name" value="DSPc"/>
    <property type="match status" value="1"/>
</dbReference>
<comment type="function">
    <text evidence="7">Dual specificity phosphatase able to dephosphorylate phosphotyrosine, phosphoserine and phosphothreonine residues, with a preference for phosphotyrosine as a substrate.</text>
</comment>
<evidence type="ECO:0000256" key="1">
    <source>
        <dbReference type="ARBA" id="ARBA00008601"/>
    </source>
</evidence>
<sequence length="213" mass="23541">MIFDADVPMGNAHGHHEEKPATAAELATALASVKLKKSRSYYGVNADDYNEVYPGIWISSQYFAKSIPMLTKTGITHVLNCAEGSHFMCVNTNATYYDKSGITYKGIAAADAPGYNLSQHFQECIEFMADARKRNGKILVHCLQGWSRSPTIVAAYLMQCEGLSARQALVRIRTMREIHPNQGFLELLTVYEAQLRAALQSKGEEKRASNASS</sequence>
<reference evidence="11" key="1">
    <citation type="submission" date="2022-11" db="UniProtKB">
        <authorList>
            <consortium name="WormBaseParasite"/>
        </authorList>
    </citation>
    <scope>IDENTIFICATION</scope>
</reference>
<dbReference type="InterPro" id="IPR020422">
    <property type="entry name" value="TYR_PHOSPHATASE_DUAL_dom"/>
</dbReference>
<dbReference type="PANTHER" id="PTHR45682:SF1">
    <property type="entry name" value="DUAL SPECIFICITY PROTEIN PHOSPHATASE 3"/>
    <property type="match status" value="1"/>
</dbReference>
<dbReference type="GO" id="GO:0043409">
    <property type="term" value="P:negative regulation of MAPK cascade"/>
    <property type="evidence" value="ECO:0007669"/>
    <property type="project" value="TreeGrafter"/>
</dbReference>
<evidence type="ECO:0000256" key="4">
    <source>
        <dbReference type="ARBA" id="ARBA00047761"/>
    </source>
</evidence>
<protein>
    <recommendedName>
        <fullName evidence="7">Dual specificity protein phosphatase</fullName>
        <ecNumber evidence="7">3.1.3.16</ecNumber>
        <ecNumber evidence="7">3.1.3.48</ecNumber>
    </recommendedName>
</protein>
<dbReference type="EC" id="3.1.3.48" evidence="7"/>
<dbReference type="PANTHER" id="PTHR45682">
    <property type="entry name" value="AGAP008228-PA"/>
    <property type="match status" value="1"/>
</dbReference>
<evidence type="ECO:0000256" key="5">
    <source>
        <dbReference type="ARBA" id="ARBA00048336"/>
    </source>
</evidence>